<keyword evidence="9" id="KW-1185">Reference proteome</keyword>
<evidence type="ECO:0000256" key="5">
    <source>
        <dbReference type="ARBA" id="ARBA00023237"/>
    </source>
</evidence>
<keyword evidence="4" id="KW-0472">Membrane</keyword>
<dbReference type="Pfam" id="PF14322">
    <property type="entry name" value="SusD-like_3"/>
    <property type="match status" value="1"/>
</dbReference>
<comment type="similarity">
    <text evidence="2">Belongs to the SusD family.</text>
</comment>
<keyword evidence="3" id="KW-0732">Signal</keyword>
<evidence type="ECO:0000313" key="9">
    <source>
        <dbReference type="Proteomes" id="UP000295807"/>
    </source>
</evidence>
<evidence type="ECO:0000256" key="2">
    <source>
        <dbReference type="ARBA" id="ARBA00006275"/>
    </source>
</evidence>
<feature type="domain" description="SusD-like N-terminal" evidence="7">
    <location>
        <begin position="95"/>
        <end position="227"/>
    </location>
</feature>
<organism evidence="8 9">
    <name type="scientific">Anseongella ginsenosidimutans</name>
    <dbReference type="NCBI Taxonomy" id="496056"/>
    <lineage>
        <taxon>Bacteria</taxon>
        <taxon>Pseudomonadati</taxon>
        <taxon>Bacteroidota</taxon>
        <taxon>Sphingobacteriia</taxon>
        <taxon>Sphingobacteriales</taxon>
        <taxon>Sphingobacteriaceae</taxon>
        <taxon>Anseongella</taxon>
    </lineage>
</organism>
<dbReference type="SUPFAM" id="SSF48452">
    <property type="entry name" value="TPR-like"/>
    <property type="match status" value="1"/>
</dbReference>
<evidence type="ECO:0000313" key="8">
    <source>
        <dbReference type="EMBL" id="TCS90062.1"/>
    </source>
</evidence>
<proteinExistence type="inferred from homology"/>
<gene>
    <name evidence="8" type="ORF">EDD80_101260</name>
</gene>
<dbReference type="Pfam" id="PF07980">
    <property type="entry name" value="SusD_RagB"/>
    <property type="match status" value="1"/>
</dbReference>
<evidence type="ECO:0000256" key="4">
    <source>
        <dbReference type="ARBA" id="ARBA00023136"/>
    </source>
</evidence>
<dbReference type="Proteomes" id="UP000295807">
    <property type="component" value="Unassembled WGS sequence"/>
</dbReference>
<reference evidence="8 9" key="1">
    <citation type="submission" date="2019-03" db="EMBL/GenBank/DDBJ databases">
        <title>Genomic Encyclopedia of Type Strains, Phase IV (KMG-IV): sequencing the most valuable type-strain genomes for metagenomic binning, comparative biology and taxonomic classification.</title>
        <authorList>
            <person name="Goeker M."/>
        </authorList>
    </citation>
    <scope>NUCLEOTIDE SEQUENCE [LARGE SCALE GENOMIC DNA]</scope>
    <source>
        <strain evidence="8 9">DSM 21100</strain>
    </source>
</reference>
<dbReference type="InterPro" id="IPR011990">
    <property type="entry name" value="TPR-like_helical_dom_sf"/>
</dbReference>
<evidence type="ECO:0000259" key="7">
    <source>
        <dbReference type="Pfam" id="PF14322"/>
    </source>
</evidence>
<accession>A0A4R3L0Y2</accession>
<dbReference type="Gene3D" id="1.25.40.390">
    <property type="match status" value="1"/>
</dbReference>
<evidence type="ECO:0000256" key="1">
    <source>
        <dbReference type="ARBA" id="ARBA00004442"/>
    </source>
</evidence>
<evidence type="ECO:0000259" key="6">
    <source>
        <dbReference type="Pfam" id="PF07980"/>
    </source>
</evidence>
<dbReference type="AlphaFoldDB" id="A0A4R3L0Y2"/>
<comment type="subcellular location">
    <subcellularLocation>
        <location evidence="1">Cell outer membrane</location>
    </subcellularLocation>
</comment>
<protein>
    <submittedName>
        <fullName evidence="8">Putative outer membrane starch-binding protein</fullName>
    </submittedName>
</protein>
<dbReference type="OrthoDB" id="9783641at2"/>
<name>A0A4R3L0Y2_9SPHI</name>
<comment type="caution">
    <text evidence="8">The sequence shown here is derived from an EMBL/GenBank/DDBJ whole genome shotgun (WGS) entry which is preliminary data.</text>
</comment>
<dbReference type="EMBL" id="SMAD01000001">
    <property type="protein sequence ID" value="TCS90062.1"/>
    <property type="molecule type" value="Genomic_DNA"/>
</dbReference>
<dbReference type="InterPro" id="IPR012944">
    <property type="entry name" value="SusD_RagB_dom"/>
</dbReference>
<keyword evidence="5" id="KW-0998">Cell outer membrane</keyword>
<feature type="domain" description="RagB/SusD" evidence="6">
    <location>
        <begin position="321"/>
        <end position="532"/>
    </location>
</feature>
<dbReference type="GO" id="GO:0009279">
    <property type="term" value="C:cell outer membrane"/>
    <property type="evidence" value="ECO:0007669"/>
    <property type="project" value="UniProtKB-SubCell"/>
</dbReference>
<dbReference type="RefSeq" id="WP_132127525.1">
    <property type="nucleotide sequence ID" value="NZ_CP042432.1"/>
</dbReference>
<evidence type="ECO:0000256" key="3">
    <source>
        <dbReference type="ARBA" id="ARBA00022729"/>
    </source>
</evidence>
<dbReference type="InterPro" id="IPR033985">
    <property type="entry name" value="SusD-like_N"/>
</dbReference>
<sequence>MKYLTITPGIAGILSILLLINLNSCTDLEVEVFDEVIESEFTPTEDDLISLIAPVYTPLRMFAGWQGYFDLQEESADHIITPVRPNGWYDGGIYQRMHWHKWTIQEWPPTNLWNSCYSGINAANRVLMQLETGTIPVASGKEAIIAELKTTRAFYYWLLCDSHGNVPIVTDFAATEPPTQNTRKEVYDFVIKELTENIPQLPEEAGLSMYGRFNKWAGKALLAKVYLNAEVYTGTAEWDKCIEACNDVIAAAEQGAYALEARYSDIFKTDNEGSSELIFAIPYDDIFATQNIIHMKTLDPIMQRVYPMQVQPWGGNCAVPQFIDTYDPDDTRLKDTWIMGPQYDAVTGEELINYVKTVNSIESSESNQGYRIGKYEIRPDTRGGLSNDFPVFRYADILMMKAECLLRTGHAEEAALLVTRVRERAFNGTVPEKALVTGAMLEQGSTYQYGYWENGSVTEPEGGEDIQYGRFLDELGWEFAAEGRRRRDLIRFGVFATKTWFQHRPSSADKTIFPIPEAELNKNPNLVQNPGY</sequence>
<dbReference type="CDD" id="cd08977">
    <property type="entry name" value="SusD"/>
    <property type="match status" value="1"/>
</dbReference>